<feature type="chain" id="PRO_5039317516" description="DUF3515 domain-containing protein" evidence="1">
    <location>
        <begin position="30"/>
        <end position="163"/>
    </location>
</feature>
<evidence type="ECO:0000256" key="1">
    <source>
        <dbReference type="SAM" id="SignalP"/>
    </source>
</evidence>
<keyword evidence="1" id="KW-0732">Signal</keyword>
<name>A0A239GXP0_9ACTN</name>
<dbReference type="InterPro" id="IPR021903">
    <property type="entry name" value="DUF3515"/>
</dbReference>
<reference evidence="2 3" key="1">
    <citation type="submission" date="2017-06" db="EMBL/GenBank/DDBJ databases">
        <authorList>
            <person name="Kim H.J."/>
            <person name="Triplett B.A."/>
        </authorList>
    </citation>
    <scope>NUCLEOTIDE SEQUENCE [LARGE SCALE GENOMIC DNA]</scope>
    <source>
        <strain evidence="2 3">CGMCC 4.1858</strain>
    </source>
</reference>
<dbReference type="Pfam" id="PF12028">
    <property type="entry name" value="DUF3515"/>
    <property type="match status" value="1"/>
</dbReference>
<organism evidence="2 3">
    <name type="scientific">Actinacidiphila glaucinigra</name>
    <dbReference type="NCBI Taxonomy" id="235986"/>
    <lineage>
        <taxon>Bacteria</taxon>
        <taxon>Bacillati</taxon>
        <taxon>Actinomycetota</taxon>
        <taxon>Actinomycetes</taxon>
        <taxon>Kitasatosporales</taxon>
        <taxon>Streptomycetaceae</taxon>
        <taxon>Actinacidiphila</taxon>
    </lineage>
</organism>
<feature type="signal peptide" evidence="1">
    <location>
        <begin position="1"/>
        <end position="29"/>
    </location>
</feature>
<evidence type="ECO:0000313" key="3">
    <source>
        <dbReference type="Proteomes" id="UP000198280"/>
    </source>
</evidence>
<proteinExistence type="predicted"/>
<dbReference type="PROSITE" id="PS51257">
    <property type="entry name" value="PROKAR_LIPOPROTEIN"/>
    <property type="match status" value="1"/>
</dbReference>
<accession>A0A239GXP0</accession>
<dbReference type="EMBL" id="FZOF01000008">
    <property type="protein sequence ID" value="SNS73976.1"/>
    <property type="molecule type" value="Genomic_DNA"/>
</dbReference>
<dbReference type="AlphaFoldDB" id="A0A239GXP0"/>
<dbReference type="Proteomes" id="UP000198280">
    <property type="component" value="Unassembled WGS sequence"/>
</dbReference>
<sequence>MYRRVALVSVSAVACLSAAAVWISASGTAAGGVAVPSPSASAARMCGALHDALPGKVDGLSKRSVSPVSDLTAGWGDPTVVLRCGVPRPEMLTPGNPVYNPTAEAVEVNGVSWLIEQTGDGYRFTTTGRKAFVEVTVPARYKPEVNPLTDLGHAVETAIPSEL</sequence>
<evidence type="ECO:0008006" key="4">
    <source>
        <dbReference type="Google" id="ProtNLM"/>
    </source>
</evidence>
<protein>
    <recommendedName>
        <fullName evidence="4">DUF3515 domain-containing protein</fullName>
    </recommendedName>
</protein>
<dbReference type="OrthoDB" id="3213819at2"/>
<evidence type="ECO:0000313" key="2">
    <source>
        <dbReference type="EMBL" id="SNS73976.1"/>
    </source>
</evidence>
<keyword evidence="3" id="KW-1185">Reference proteome</keyword>
<gene>
    <name evidence="2" type="ORF">SAMN05216252_10899</name>
</gene>